<dbReference type="SMART" id="SM00116">
    <property type="entry name" value="CBS"/>
    <property type="match status" value="2"/>
</dbReference>
<dbReference type="Proteomes" id="UP001321477">
    <property type="component" value="Chromosome"/>
</dbReference>
<dbReference type="Pfam" id="PF00571">
    <property type="entry name" value="CBS"/>
    <property type="match status" value="2"/>
</dbReference>
<dbReference type="SUPFAM" id="SSF54631">
    <property type="entry name" value="CBS-domain pair"/>
    <property type="match status" value="1"/>
</dbReference>
<evidence type="ECO:0000259" key="5">
    <source>
        <dbReference type="PROSITE" id="PS51371"/>
    </source>
</evidence>
<dbReference type="InterPro" id="IPR011033">
    <property type="entry name" value="PRC_barrel-like_sf"/>
</dbReference>
<dbReference type="EMBL" id="AP027734">
    <property type="protein sequence ID" value="BDZ55954.1"/>
    <property type="molecule type" value="Genomic_DNA"/>
</dbReference>
<feature type="transmembrane region" description="Helical" evidence="4">
    <location>
        <begin position="517"/>
        <end position="539"/>
    </location>
</feature>
<evidence type="ECO:0000256" key="3">
    <source>
        <dbReference type="SAM" id="MobiDB-lite"/>
    </source>
</evidence>
<organism evidence="6 7">
    <name type="scientific">Agromyces marinus</name>
    <dbReference type="NCBI Taxonomy" id="1389020"/>
    <lineage>
        <taxon>Bacteria</taxon>
        <taxon>Bacillati</taxon>
        <taxon>Actinomycetota</taxon>
        <taxon>Actinomycetes</taxon>
        <taxon>Micrococcales</taxon>
        <taxon>Microbacteriaceae</taxon>
        <taxon>Agromyces</taxon>
    </lineage>
</organism>
<keyword evidence="4" id="KW-0472">Membrane</keyword>
<dbReference type="Pfam" id="PF05239">
    <property type="entry name" value="PRC"/>
    <property type="match status" value="1"/>
</dbReference>
<name>A0ABN6YEV4_9MICO</name>
<feature type="coiled-coil region" evidence="2">
    <location>
        <begin position="542"/>
        <end position="569"/>
    </location>
</feature>
<evidence type="ECO:0000313" key="7">
    <source>
        <dbReference type="Proteomes" id="UP001321477"/>
    </source>
</evidence>
<reference evidence="7" key="1">
    <citation type="journal article" date="2019" name="Int. J. Syst. Evol. Microbiol.">
        <title>The Global Catalogue of Microorganisms (GCM) 10K type strain sequencing project: providing services to taxonomists for standard genome sequencing and annotation.</title>
        <authorList>
            <consortium name="The Broad Institute Genomics Platform"/>
            <consortium name="The Broad Institute Genome Sequencing Center for Infectious Disease"/>
            <person name="Wu L."/>
            <person name="Ma J."/>
        </authorList>
    </citation>
    <scope>NUCLEOTIDE SEQUENCE [LARGE SCALE GENOMIC DNA]</scope>
    <source>
        <strain evidence="7">NBRC 109019</strain>
    </source>
</reference>
<feature type="compositionally biased region" description="Basic and acidic residues" evidence="3">
    <location>
        <begin position="441"/>
        <end position="454"/>
    </location>
</feature>
<dbReference type="Gene3D" id="3.10.580.10">
    <property type="entry name" value="CBS-domain"/>
    <property type="match status" value="1"/>
</dbReference>
<keyword evidence="7" id="KW-1185">Reference proteome</keyword>
<dbReference type="PANTHER" id="PTHR43773:SF1">
    <property type="entry name" value="MAGNESIUM TRANSPORTER MGTE"/>
    <property type="match status" value="1"/>
</dbReference>
<dbReference type="PROSITE" id="PS51371">
    <property type="entry name" value="CBS"/>
    <property type="match status" value="2"/>
</dbReference>
<dbReference type="SMART" id="SM00924">
    <property type="entry name" value="MgtE_N"/>
    <property type="match status" value="1"/>
</dbReference>
<dbReference type="Pfam" id="PF26205">
    <property type="entry name" value="SH3_actinomycetes"/>
    <property type="match status" value="1"/>
</dbReference>
<evidence type="ECO:0000256" key="1">
    <source>
        <dbReference type="PROSITE-ProRule" id="PRU00703"/>
    </source>
</evidence>
<keyword evidence="4" id="KW-0812">Transmembrane</keyword>
<keyword evidence="1" id="KW-0129">CBS domain</keyword>
<dbReference type="PANTHER" id="PTHR43773">
    <property type="entry name" value="MAGNESIUM TRANSPORTER MGTE"/>
    <property type="match status" value="1"/>
</dbReference>
<feature type="domain" description="CBS" evidence="5">
    <location>
        <begin position="282"/>
        <end position="350"/>
    </location>
</feature>
<accession>A0ABN6YEV4</accession>
<dbReference type="InterPro" id="IPR006668">
    <property type="entry name" value="Mg_transptr_MgtE_intracell_dom"/>
</dbReference>
<dbReference type="InterPro" id="IPR038076">
    <property type="entry name" value="MgtE_N_sf"/>
</dbReference>
<dbReference type="InterPro" id="IPR010406">
    <property type="entry name" value="DUF1003"/>
</dbReference>
<dbReference type="Pfam" id="PF06210">
    <property type="entry name" value="DUF1003"/>
    <property type="match status" value="1"/>
</dbReference>
<evidence type="ECO:0000313" key="6">
    <source>
        <dbReference type="EMBL" id="BDZ55954.1"/>
    </source>
</evidence>
<feature type="region of interest" description="Disordered" evidence="3">
    <location>
        <begin position="436"/>
        <end position="469"/>
    </location>
</feature>
<evidence type="ECO:0000256" key="4">
    <source>
        <dbReference type="SAM" id="Phobius"/>
    </source>
</evidence>
<dbReference type="CDD" id="cd04606">
    <property type="entry name" value="CBS_pair_Mg_transporter"/>
    <property type="match status" value="1"/>
</dbReference>
<keyword evidence="4" id="KW-1133">Transmembrane helix</keyword>
<feature type="transmembrane region" description="Helical" evidence="4">
    <location>
        <begin position="487"/>
        <end position="505"/>
    </location>
</feature>
<dbReference type="InterPro" id="IPR000644">
    <property type="entry name" value="CBS_dom"/>
</dbReference>
<dbReference type="Gene3D" id="1.25.60.10">
    <property type="entry name" value="MgtE N-terminal domain-like"/>
    <property type="match status" value="1"/>
</dbReference>
<dbReference type="InterPro" id="IPR046342">
    <property type="entry name" value="CBS_dom_sf"/>
</dbReference>
<dbReference type="InterPro" id="IPR006669">
    <property type="entry name" value="MgtE_transporter"/>
</dbReference>
<feature type="domain" description="CBS" evidence="5">
    <location>
        <begin position="351"/>
        <end position="408"/>
    </location>
</feature>
<dbReference type="InterPro" id="IPR027275">
    <property type="entry name" value="PRC-brl_dom"/>
</dbReference>
<dbReference type="InterPro" id="IPR058838">
    <property type="entry name" value="SH3_actinomycetes"/>
</dbReference>
<evidence type="ECO:0000256" key="2">
    <source>
        <dbReference type="SAM" id="Coils"/>
    </source>
</evidence>
<dbReference type="SUPFAM" id="SSF50346">
    <property type="entry name" value="PRC-barrel domain"/>
    <property type="match status" value="1"/>
</dbReference>
<protein>
    <recommendedName>
        <fullName evidence="5">CBS domain-containing protein</fullName>
    </recommendedName>
</protein>
<proteinExistence type="predicted"/>
<dbReference type="Pfam" id="PF03448">
    <property type="entry name" value="MgtE_N"/>
    <property type="match status" value="1"/>
</dbReference>
<gene>
    <name evidence="6" type="ORF">GCM10025870_30270</name>
</gene>
<sequence>MSATRVFVARLAGCAVFDPAGDRVGKVRDVLVVYRKDDPPRVVGLIVEIPGKRRVFVSIGRVTSIGGGQIITTGLINMRRFEQRGGEVRVIAEMLGRKVTFDDGSGTATIEDVAIEERDAGEWEVDQLFVRRPKTSASPFAKGPSAYVTWREVHETTAVGEAQSAEQLIATYSELKPADLANTLLDLTPQRRQEVAAELPDDRLADVLEEMPEVDQVEILAKLGDDRAADVLDHMQPDDAADLIAQLPEERGEHLLELMEPEEAEDVRFLLSYGPDTAGGLMTTEPIIVSADATVAEGLALIRRHDLPPALGAAVCVTLPPYEPPTGRFLGIVHFQRMLRYPPHERLGSLIDQGLEPVKADTSAAEVSRILASYDLVSVPVVDEKHRLVGVVTIDDVLDYLLPDDWRSHDDHDDELHRRATARAQLNTGSIPVAGRGRRMARADADDRRFDTPKGARRGSAPSRRSGDRDRFGRFTEWVARGMGTPWFLLGLSLFVAFWILWNTLAPPAWRFDSVELGFIALTLVLSLQASYAAPLILLAQNRQDDRDRVQIEQDRQRAERNLADTEYLAREVVALRLAVRDLASKEFIRQELRQILDDLDKRDAEDATHAGS</sequence>
<dbReference type="SUPFAM" id="SSF158791">
    <property type="entry name" value="MgtE N-terminal domain-like"/>
    <property type="match status" value="1"/>
</dbReference>
<keyword evidence="2" id="KW-0175">Coiled coil</keyword>